<dbReference type="Proteomes" id="UP000249886">
    <property type="component" value="Unassembled WGS sequence"/>
</dbReference>
<feature type="region of interest" description="Disordered" evidence="1">
    <location>
        <begin position="343"/>
        <end position="385"/>
    </location>
</feature>
<feature type="compositionally biased region" description="Polar residues" evidence="1">
    <location>
        <begin position="367"/>
        <end position="380"/>
    </location>
</feature>
<dbReference type="RefSeq" id="WP_005525302.1">
    <property type="nucleotide sequence ID" value="NZ_CP050134.2"/>
</dbReference>
<proteinExistence type="predicted"/>
<feature type="compositionally biased region" description="Low complexity" evidence="1">
    <location>
        <begin position="343"/>
        <end position="360"/>
    </location>
</feature>
<feature type="domain" description="DUF6531" evidence="2">
    <location>
        <begin position="384"/>
        <end position="456"/>
    </location>
</feature>
<name>A0A6H9XNR3_9CORY</name>
<sequence length="1730" mass="188150">MPVLPLKPFLAYKESEFKIGGNTAEVFDFARRWKTFADNALTCASNLRSINDGGFLGSEGDRYKQLINSDFPSHLTTTGEAHNGVSTAVHQYAEALTTAQTQMNTLITTASVNHAAVQTAVANYNACEINLARAVVTAQAATTTAAATAVVPGVNVATASAAATAQTDLTAAQTAFEAAKTEHTRATTTFNADVTTASTIKSTLSTAVNSAVTSIRSQAKKRFEENPGWLEEKWNDFKDWVSEHADVLSMISDVLQTIGGLLMMIPFPIFTAIGAALLVVGVGLKAILALTGNCSLLEFAFDVATCVPGGKALKALKAGGTALKGAKPAKAISKASSTASKASKASSTASKASKASNAASKGEKSAQKASKTASRGNSCKSPGGEPIDMATGEMINFVTDVHIDGMLPMVVDRNNSSDLDTSMVFGPGWNTSLDTRIEVCPDKILMMSPDGAILEFPPAPADGAEVVANGRPWRLSFVDGAYRVRNIQEGITWVFAVTGSEFGDRRPDAPIQDFNVTGDAPKNVVHQVEDTEVSNSFVNVLSPGSVADAFGLSVEIRLSSIVHHSGAWIEYDYEQTTGHLVSMRRSDGTTLEFKWHNRVHRLLSIWVKNEETHPDEEPMRLASYNYDGKGRLLKVINSAAGALRYYYDDADRPCRWTDRNGYSYYYRFDDQGRVVSQVGSGGMFPNVVIWLPDTGDDAPEDGTVCVILECAGEFHGDPAEIGDSCINEYFDRLENLPLANLLREKGLVGAGLTGRGRTSARDDETWTIPEELLHDEFLGDIRPTVYRSTPAGDVWRIVTAEGIVTDWDHDQHHQITRQMTNTGVVTVLERDEYGTITQIDYGDGTTETIVPGAWGEPVRVIGRDGLTTEYEVDPAGFVTAVTDPAGIRLEYEYEWRATGLVPLAMIDPQGLVQVTECDNAGRPLVSVDPAGRRSSVIRDVRGFIVETIDPVGNVTKVEYSPEGWATKIINPDGSERSASYDGEGNQITATNEAGVTTTAKYTVFDKVSEIVAADGGVTRYTYNTQMEPITVTNADGHAWRFEYDWDGEVIKETDYNGLVTETRRSRDGLRADIINGEGIVTTHYDAFGRLTEVHEIDDVVRFTRDKLGEITQVSNKWSTVDYQHDEYGRTISETTTLYSGEQTTINLSHNPNGVIDSVSHVLPDERVISEKTRFSEGGDVCELAYSLDGKEVAVAGLGVDALGRRSWITVDSTVRKLKFDKRSRVVSETMVKLGGEAATTSIVDRAFSWRVDDVLEQVKDAVRDTTTDYVVDSLGRITSVTHVDAARDQKPSESYGFSRAGMLTKLHPDTSAKWADDVDLYGGTMPRQIGRTTFTYDKAGRVTQTVTKRLSKKPLVKHFYYGSGTQPVGYEDSDHPGVGWRYLYDGLDRRVGKEQIDTVTGDVLSRTVFMHQGNRLFGEQRTVNAHEPRLVGSGKLWPVDSWTGDVMGQIEIAASSGPVDGWSQDQVDAVFYAMISDFAGAPRELVDVTTGGIVGYSKQSLFGKRTWFGEKSSPLLFAGQYEDAESGWVYNRFRYYNAAFGMYNAQDPLGVGPNLASAQAYVDNPTTWVDVYGLSHSQPSKKAQQLAQNRAQGKKAEADVRKVMQEELDAANKADPAGAGKRGIGEQVAMKTSDGSPTRPDFTITNGQNQYKVFEVKSGNAGLSNGQTAMQRDLSSGKPVEVRATSRGEGIGLSQGDKFTGTYSVVRPDQPGALNNLRQTLQQFWSPPAK</sequence>
<dbReference type="InterPro" id="IPR045351">
    <property type="entry name" value="DUF6531"/>
</dbReference>
<dbReference type="Gene3D" id="2.180.10.10">
    <property type="entry name" value="RHS repeat-associated core"/>
    <property type="match status" value="4"/>
</dbReference>
<comment type="caution">
    <text evidence="3">The sequence shown here is derived from an EMBL/GenBank/DDBJ whole genome shotgun (WGS) entry which is preliminary data.</text>
</comment>
<dbReference type="InterPro" id="IPR022385">
    <property type="entry name" value="Rhs_assc_core"/>
</dbReference>
<evidence type="ECO:0000259" key="2">
    <source>
        <dbReference type="Pfam" id="PF20148"/>
    </source>
</evidence>
<evidence type="ECO:0000313" key="4">
    <source>
        <dbReference type="Proteomes" id="UP000249886"/>
    </source>
</evidence>
<protein>
    <submittedName>
        <fullName evidence="3">Uncharacterized conserved protein</fullName>
    </submittedName>
</protein>
<dbReference type="NCBIfam" id="TIGR01643">
    <property type="entry name" value="YD_repeat_2x"/>
    <property type="match status" value="3"/>
</dbReference>
<dbReference type="NCBIfam" id="TIGR03696">
    <property type="entry name" value="Rhs_assc_core"/>
    <property type="match status" value="1"/>
</dbReference>
<organism evidence="3 4">
    <name type="scientific">Corynebacterium matruchotii</name>
    <dbReference type="NCBI Taxonomy" id="43768"/>
    <lineage>
        <taxon>Bacteria</taxon>
        <taxon>Bacillati</taxon>
        <taxon>Actinomycetota</taxon>
        <taxon>Actinomycetes</taxon>
        <taxon>Mycobacteriales</taxon>
        <taxon>Corynebacteriaceae</taxon>
        <taxon>Corynebacterium</taxon>
    </lineage>
</organism>
<dbReference type="PANTHER" id="PTHR32305">
    <property type="match status" value="1"/>
</dbReference>
<dbReference type="InterPro" id="IPR050708">
    <property type="entry name" value="T6SS_VgrG/RHS"/>
</dbReference>
<reference evidence="3 4" key="1">
    <citation type="submission" date="2018-06" db="EMBL/GenBank/DDBJ databases">
        <authorList>
            <consortium name="Pathogen Informatics"/>
            <person name="Doyle S."/>
        </authorList>
    </citation>
    <scope>NUCLEOTIDE SEQUENCE [LARGE SCALE GENOMIC DNA]</scope>
    <source>
        <strain evidence="3 4">NCTC10254</strain>
    </source>
</reference>
<accession>A0A6H9XNR3</accession>
<evidence type="ECO:0000313" key="3">
    <source>
        <dbReference type="EMBL" id="SPW28155.1"/>
    </source>
</evidence>
<dbReference type="GeneID" id="84573757"/>
<dbReference type="InterPro" id="IPR006530">
    <property type="entry name" value="YD"/>
</dbReference>
<gene>
    <name evidence="3" type="ORF">NCTC10254_01181</name>
</gene>
<dbReference type="Pfam" id="PF20148">
    <property type="entry name" value="DUF6531"/>
    <property type="match status" value="1"/>
</dbReference>
<evidence type="ECO:0000256" key="1">
    <source>
        <dbReference type="SAM" id="MobiDB-lite"/>
    </source>
</evidence>
<dbReference type="PANTHER" id="PTHR32305:SF15">
    <property type="entry name" value="PROTEIN RHSA-RELATED"/>
    <property type="match status" value="1"/>
</dbReference>
<dbReference type="EMBL" id="UARK01000005">
    <property type="protein sequence ID" value="SPW28155.1"/>
    <property type="molecule type" value="Genomic_DNA"/>
</dbReference>